<evidence type="ECO:0000313" key="2">
    <source>
        <dbReference type="EMBL" id="JAE15673.1"/>
    </source>
</evidence>
<protein>
    <submittedName>
        <fullName evidence="2">Uncharacterized protein</fullName>
    </submittedName>
</protein>
<reference evidence="2" key="2">
    <citation type="journal article" date="2015" name="Data Brief">
        <title>Shoot transcriptome of the giant reed, Arundo donax.</title>
        <authorList>
            <person name="Barrero R.A."/>
            <person name="Guerrero F.D."/>
            <person name="Moolhuijzen P."/>
            <person name="Goolsby J.A."/>
            <person name="Tidwell J."/>
            <person name="Bellgard S.E."/>
            <person name="Bellgard M.I."/>
        </authorList>
    </citation>
    <scope>NUCLEOTIDE SEQUENCE</scope>
    <source>
        <tissue evidence="2">Shoot tissue taken approximately 20 cm above the soil surface</tissue>
    </source>
</reference>
<sequence length="35" mass="4106">MFKSFLHSGLLYRGQALHAILFSPISFFMPYLCIR</sequence>
<reference evidence="2" key="1">
    <citation type="submission" date="2014-09" db="EMBL/GenBank/DDBJ databases">
        <authorList>
            <person name="Magalhaes I.L.F."/>
            <person name="Oliveira U."/>
            <person name="Santos F.R."/>
            <person name="Vidigal T.H.D.A."/>
            <person name="Brescovit A.D."/>
            <person name="Santos A.J."/>
        </authorList>
    </citation>
    <scope>NUCLEOTIDE SEQUENCE</scope>
    <source>
        <tissue evidence="2">Shoot tissue taken approximately 20 cm above the soil surface</tissue>
    </source>
</reference>
<accession>A0A0A9G4V7</accession>
<dbReference type="AlphaFoldDB" id="A0A0A9G4V7"/>
<feature type="transmembrane region" description="Helical" evidence="1">
    <location>
        <begin position="16"/>
        <end position="34"/>
    </location>
</feature>
<keyword evidence="1" id="KW-0472">Membrane</keyword>
<evidence type="ECO:0000256" key="1">
    <source>
        <dbReference type="SAM" id="Phobius"/>
    </source>
</evidence>
<dbReference type="EMBL" id="GBRH01182223">
    <property type="protein sequence ID" value="JAE15673.1"/>
    <property type="molecule type" value="Transcribed_RNA"/>
</dbReference>
<keyword evidence="1" id="KW-1133">Transmembrane helix</keyword>
<proteinExistence type="predicted"/>
<keyword evidence="1" id="KW-0812">Transmembrane</keyword>
<name>A0A0A9G4V7_ARUDO</name>
<organism evidence="2">
    <name type="scientific">Arundo donax</name>
    <name type="common">Giant reed</name>
    <name type="synonym">Donax arundinaceus</name>
    <dbReference type="NCBI Taxonomy" id="35708"/>
    <lineage>
        <taxon>Eukaryota</taxon>
        <taxon>Viridiplantae</taxon>
        <taxon>Streptophyta</taxon>
        <taxon>Embryophyta</taxon>
        <taxon>Tracheophyta</taxon>
        <taxon>Spermatophyta</taxon>
        <taxon>Magnoliopsida</taxon>
        <taxon>Liliopsida</taxon>
        <taxon>Poales</taxon>
        <taxon>Poaceae</taxon>
        <taxon>PACMAD clade</taxon>
        <taxon>Arundinoideae</taxon>
        <taxon>Arundineae</taxon>
        <taxon>Arundo</taxon>
    </lineage>
</organism>